<feature type="compositionally biased region" description="Pro residues" evidence="1">
    <location>
        <begin position="162"/>
        <end position="173"/>
    </location>
</feature>
<feature type="region of interest" description="Disordered" evidence="1">
    <location>
        <begin position="1"/>
        <end position="135"/>
    </location>
</feature>
<dbReference type="Proteomes" id="UP001218218">
    <property type="component" value="Unassembled WGS sequence"/>
</dbReference>
<feature type="compositionally biased region" description="Basic and acidic residues" evidence="1">
    <location>
        <begin position="64"/>
        <end position="79"/>
    </location>
</feature>
<reference evidence="2" key="1">
    <citation type="submission" date="2023-03" db="EMBL/GenBank/DDBJ databases">
        <title>Massive genome expansion in bonnet fungi (Mycena s.s.) driven by repeated elements and novel gene families across ecological guilds.</title>
        <authorList>
            <consortium name="Lawrence Berkeley National Laboratory"/>
            <person name="Harder C.B."/>
            <person name="Miyauchi S."/>
            <person name="Viragh M."/>
            <person name="Kuo A."/>
            <person name="Thoen E."/>
            <person name="Andreopoulos B."/>
            <person name="Lu D."/>
            <person name="Skrede I."/>
            <person name="Drula E."/>
            <person name="Henrissat B."/>
            <person name="Morin E."/>
            <person name="Kohler A."/>
            <person name="Barry K."/>
            <person name="LaButti K."/>
            <person name="Morin E."/>
            <person name="Salamov A."/>
            <person name="Lipzen A."/>
            <person name="Mereny Z."/>
            <person name="Hegedus B."/>
            <person name="Baldrian P."/>
            <person name="Stursova M."/>
            <person name="Weitz H."/>
            <person name="Taylor A."/>
            <person name="Grigoriev I.V."/>
            <person name="Nagy L.G."/>
            <person name="Martin F."/>
            <person name="Kauserud H."/>
        </authorList>
    </citation>
    <scope>NUCLEOTIDE SEQUENCE</scope>
    <source>
        <strain evidence="2">CBHHK002</strain>
    </source>
</reference>
<proteinExistence type="predicted"/>
<keyword evidence="3" id="KW-1185">Reference proteome</keyword>
<name>A0AAD6ZW19_9AGAR</name>
<dbReference type="AlphaFoldDB" id="A0AAD6ZW19"/>
<gene>
    <name evidence="2" type="ORF">DFH08DRAFT_1081836</name>
</gene>
<accession>A0AAD6ZW19</accession>
<dbReference type="EMBL" id="JARIHO010000024">
    <property type="protein sequence ID" value="KAJ7342761.1"/>
    <property type="molecule type" value="Genomic_DNA"/>
</dbReference>
<comment type="caution">
    <text evidence="2">The sequence shown here is derived from an EMBL/GenBank/DDBJ whole genome shotgun (WGS) entry which is preliminary data.</text>
</comment>
<protein>
    <submittedName>
        <fullName evidence="2">Uncharacterized protein</fullName>
    </submittedName>
</protein>
<evidence type="ECO:0000313" key="2">
    <source>
        <dbReference type="EMBL" id="KAJ7342761.1"/>
    </source>
</evidence>
<evidence type="ECO:0000313" key="3">
    <source>
        <dbReference type="Proteomes" id="UP001218218"/>
    </source>
</evidence>
<organism evidence="2 3">
    <name type="scientific">Mycena albidolilacea</name>
    <dbReference type="NCBI Taxonomy" id="1033008"/>
    <lineage>
        <taxon>Eukaryota</taxon>
        <taxon>Fungi</taxon>
        <taxon>Dikarya</taxon>
        <taxon>Basidiomycota</taxon>
        <taxon>Agaricomycotina</taxon>
        <taxon>Agaricomycetes</taxon>
        <taxon>Agaricomycetidae</taxon>
        <taxon>Agaricales</taxon>
        <taxon>Marasmiineae</taxon>
        <taxon>Mycenaceae</taxon>
        <taxon>Mycena</taxon>
    </lineage>
</organism>
<sequence length="264" mass="28338">MPSRLVNEHIMGWQGAMPSMHTKNAVHRVSEPTPPRASQKTGKAQPGSTLPYARASPPPCRNPHPHERERIALDRRAELLRASVGSASDSATSPSPPLVIPGRACAHASARTSPPPPARRPGSGEANTPVTSVASRRTARNLHAARHCLPPARVEGVHVDMPTPPHASPPPAPASRYLPHLPAEEGRYSRRSHVHHRRYTAQVEDASAVLPSAGEAVDGDEAVECEKISIPQTPRAAGEESVEVSFWVVTRGPRASRAAVKRVR</sequence>
<evidence type="ECO:0000256" key="1">
    <source>
        <dbReference type="SAM" id="MobiDB-lite"/>
    </source>
</evidence>
<feature type="compositionally biased region" description="Polar residues" evidence="1">
    <location>
        <begin position="125"/>
        <end position="135"/>
    </location>
</feature>
<feature type="region of interest" description="Disordered" evidence="1">
    <location>
        <begin position="160"/>
        <end position="179"/>
    </location>
</feature>
<feature type="compositionally biased region" description="Polar residues" evidence="1">
    <location>
        <begin position="36"/>
        <end position="48"/>
    </location>
</feature>
<feature type="compositionally biased region" description="Low complexity" evidence="1">
    <location>
        <begin position="82"/>
        <end position="93"/>
    </location>
</feature>